<dbReference type="InterPro" id="IPR023828">
    <property type="entry name" value="Peptidase_S8_Ser-AS"/>
</dbReference>
<keyword evidence="3" id="KW-0732">Signal</keyword>
<evidence type="ECO:0000256" key="6">
    <source>
        <dbReference type="PIRSR" id="PIRSR615500-1"/>
    </source>
</evidence>
<evidence type="ECO:0000256" key="5">
    <source>
        <dbReference type="ARBA" id="ARBA00022825"/>
    </source>
</evidence>
<evidence type="ECO:0000259" key="10">
    <source>
        <dbReference type="Pfam" id="PF00082"/>
    </source>
</evidence>
<dbReference type="Gene3D" id="3.40.50.200">
    <property type="entry name" value="Peptidase S8/S53 domain"/>
    <property type="match status" value="2"/>
</dbReference>
<reference evidence="12" key="1">
    <citation type="submission" date="2023-04" db="EMBL/GenBank/DDBJ databases">
        <title>Candida boidinii NBRC 10035.</title>
        <authorList>
            <person name="Ichikawa N."/>
            <person name="Sato H."/>
            <person name="Tonouchi N."/>
        </authorList>
    </citation>
    <scope>NUCLEOTIDE SEQUENCE</scope>
    <source>
        <strain evidence="12">NBRC 10035</strain>
    </source>
</reference>
<feature type="active site" description="Charge relay system" evidence="6 7">
    <location>
        <position position="50"/>
    </location>
</feature>
<dbReference type="Gene3D" id="2.60.40.1710">
    <property type="entry name" value="Subtilisin-like superfamily"/>
    <property type="match status" value="1"/>
</dbReference>
<name>A0A9W6TB15_CANBO</name>
<comment type="similarity">
    <text evidence="1 7 8">Belongs to the peptidase S8 family.</text>
</comment>
<feature type="active site" description="Charge relay system" evidence="6 7">
    <location>
        <position position="101"/>
    </location>
</feature>
<dbReference type="InterPro" id="IPR023827">
    <property type="entry name" value="Peptidase_S8_Asp-AS"/>
</dbReference>
<sequence length="868" mass="92783">MNLALNISLAPAPSDDKYSIKNWNPHKVTGVDKLHEEGIYGDGVVVGIIDTGVNYMDESLGGGIGEGFTVIGGHDYAGNDYTFTDPNSAKEDDDPMDCIGHGTFVSTVIAGLTKDIVGVSPNAKIRMYKVFGCEDATTNDLIMKALVDAANDGVNVINLSLGNPAGYSDSPISLLASSIADDNIAVVYAAGNSGESGVFYASAGASGKSVISVASVEATEGIRWPVTFKSSNGSEYPTFYYTQNAQQGAFTGDFDADFTTINACETTSIDSSSGNKVLILKRGICYGNNQYTPLLDKKYPIIFRYNSYNQDVTSFAQITAQDDGDLKMYANVEAEVGAWCKAMEDAGHSLSVSISQADLAVTYQRTDEGAGKVSYYSSFGPTFENDFFPTVAAPGGQVYGLYGDAWELLSGTSFSSPYIVGCIALFKGVYGADIETSVVKNKLVNTAKTLSLYNVNSNSVDESVNHPFSQQGAGLVNAYNLIHYNTTVLSAPYLELNDTVNRVTDFEIELYNGNSVAVTYEINHIAGITVSSRDEDWYPRTLFPPYDESSASVTLSEDSITIPAGASKKISVNIQTPSEATVEGPIYEGKIQFNGDNGEVIAIPYMGVDVDTHAWNPLLDQPLILYYNATDGYYYPMSYFEDNNITLPDSPTIMFTLRYGTEFYSVDLVSEDYDVDADFAFPENSKHFIGSVRTTPDSSNFSSPFPIEYAVRFSTLSSITFDAFYDDSPIPAGKYKILTRFLLPFGERQNPDDWFRHVSPVFDFAGTENEDSDPSSASSESVSSSVASSSVASSSVASSSVASSSVVSFVASPSIATSSAVASLSATASSSAAASSSVAALSSAISSLESVYLMSILIALLFLLLTTG</sequence>
<dbReference type="Proteomes" id="UP001165120">
    <property type="component" value="Unassembled WGS sequence"/>
</dbReference>
<evidence type="ECO:0000313" key="13">
    <source>
        <dbReference type="Proteomes" id="UP001165120"/>
    </source>
</evidence>
<dbReference type="GO" id="GO:0016020">
    <property type="term" value="C:membrane"/>
    <property type="evidence" value="ECO:0007669"/>
    <property type="project" value="InterPro"/>
</dbReference>
<dbReference type="PANTHER" id="PTHR43806">
    <property type="entry name" value="PEPTIDASE S8"/>
    <property type="match status" value="1"/>
</dbReference>
<dbReference type="GO" id="GO:0004252">
    <property type="term" value="F:serine-type endopeptidase activity"/>
    <property type="evidence" value="ECO:0007669"/>
    <property type="project" value="UniProtKB-UniRule"/>
</dbReference>
<evidence type="ECO:0000256" key="9">
    <source>
        <dbReference type="SAM" id="Phobius"/>
    </source>
</evidence>
<dbReference type="PROSITE" id="PS00136">
    <property type="entry name" value="SUBTILASE_ASP"/>
    <property type="match status" value="1"/>
</dbReference>
<evidence type="ECO:0000313" key="12">
    <source>
        <dbReference type="EMBL" id="GME85589.1"/>
    </source>
</evidence>
<feature type="domain" description="Peptidase S8/S53" evidence="10">
    <location>
        <begin position="41"/>
        <end position="474"/>
    </location>
</feature>
<dbReference type="EMBL" id="BSXN01007924">
    <property type="protein sequence ID" value="GME85589.1"/>
    <property type="molecule type" value="Genomic_DNA"/>
</dbReference>
<organism evidence="12 13">
    <name type="scientific">Candida boidinii</name>
    <name type="common">Yeast</name>
    <dbReference type="NCBI Taxonomy" id="5477"/>
    <lineage>
        <taxon>Eukaryota</taxon>
        <taxon>Fungi</taxon>
        <taxon>Dikarya</taxon>
        <taxon>Ascomycota</taxon>
        <taxon>Saccharomycotina</taxon>
        <taxon>Pichiomycetes</taxon>
        <taxon>Pichiales</taxon>
        <taxon>Pichiaceae</taxon>
        <taxon>Ogataea</taxon>
        <taxon>Ogataea/Candida clade</taxon>
    </lineage>
</organism>
<protein>
    <submittedName>
        <fullName evidence="12">Unnamed protein product</fullName>
    </submittedName>
</protein>
<dbReference type="SUPFAM" id="SSF52743">
    <property type="entry name" value="Subtilisin-like"/>
    <property type="match status" value="1"/>
</dbReference>
<evidence type="ECO:0000256" key="1">
    <source>
        <dbReference type="ARBA" id="ARBA00011073"/>
    </source>
</evidence>
<evidence type="ECO:0000256" key="7">
    <source>
        <dbReference type="PROSITE-ProRule" id="PRU01240"/>
    </source>
</evidence>
<dbReference type="InterPro" id="IPR000209">
    <property type="entry name" value="Peptidase_S8/S53_dom"/>
</dbReference>
<evidence type="ECO:0000259" key="11">
    <source>
        <dbReference type="Pfam" id="PF06280"/>
    </source>
</evidence>
<keyword evidence="2 7" id="KW-0645">Protease</keyword>
<keyword evidence="13" id="KW-1185">Reference proteome</keyword>
<keyword evidence="9" id="KW-0472">Membrane</keyword>
<dbReference type="PROSITE" id="PS00138">
    <property type="entry name" value="SUBTILASE_SER"/>
    <property type="match status" value="1"/>
</dbReference>
<comment type="caution">
    <text evidence="12">The sequence shown here is derived from an EMBL/GenBank/DDBJ whole genome shotgun (WGS) entry which is preliminary data.</text>
</comment>
<accession>A0A9W6TB15</accession>
<proteinExistence type="inferred from homology"/>
<dbReference type="PANTHER" id="PTHR43806:SF66">
    <property type="entry name" value="SERIN ENDOPEPTIDASE"/>
    <property type="match status" value="1"/>
</dbReference>
<dbReference type="AlphaFoldDB" id="A0A9W6TB15"/>
<dbReference type="InterPro" id="IPR010435">
    <property type="entry name" value="C5a/SBT2-like_Fn3"/>
</dbReference>
<evidence type="ECO:0000256" key="8">
    <source>
        <dbReference type="RuleBase" id="RU003355"/>
    </source>
</evidence>
<feature type="active site" description="Charge relay system" evidence="6 7">
    <location>
        <position position="413"/>
    </location>
</feature>
<dbReference type="Pfam" id="PF00082">
    <property type="entry name" value="Peptidase_S8"/>
    <property type="match status" value="1"/>
</dbReference>
<gene>
    <name evidence="12" type="ORF">Cboi02_000698600</name>
</gene>
<dbReference type="InterPro" id="IPR036852">
    <property type="entry name" value="Peptidase_S8/S53_dom_sf"/>
</dbReference>
<keyword evidence="4 7" id="KW-0378">Hydrolase</keyword>
<feature type="transmembrane region" description="Helical" evidence="9">
    <location>
        <begin position="850"/>
        <end position="867"/>
    </location>
</feature>
<dbReference type="GO" id="GO:0006508">
    <property type="term" value="P:proteolysis"/>
    <property type="evidence" value="ECO:0007669"/>
    <property type="project" value="UniProtKB-KW"/>
</dbReference>
<dbReference type="CDD" id="cd07489">
    <property type="entry name" value="Peptidases_S8_5"/>
    <property type="match status" value="1"/>
</dbReference>
<dbReference type="Pfam" id="PF06280">
    <property type="entry name" value="fn3_5"/>
    <property type="match status" value="1"/>
</dbReference>
<feature type="domain" description="C5a peptidase/Subtilisin-like protease SBT2-like Fn3-like" evidence="11">
    <location>
        <begin position="495"/>
        <end position="606"/>
    </location>
</feature>
<dbReference type="PROSITE" id="PS51892">
    <property type="entry name" value="SUBTILASE"/>
    <property type="match status" value="1"/>
</dbReference>
<dbReference type="InterPro" id="IPR015500">
    <property type="entry name" value="Peptidase_S8_subtilisin-rel"/>
</dbReference>
<dbReference type="InterPro" id="IPR050131">
    <property type="entry name" value="Peptidase_S8_subtilisin-like"/>
</dbReference>
<dbReference type="InterPro" id="IPR034187">
    <property type="entry name" value="Peptidases_S8_5"/>
</dbReference>
<evidence type="ECO:0000256" key="3">
    <source>
        <dbReference type="ARBA" id="ARBA00022729"/>
    </source>
</evidence>
<keyword evidence="9" id="KW-0812">Transmembrane</keyword>
<evidence type="ECO:0000256" key="2">
    <source>
        <dbReference type="ARBA" id="ARBA00022670"/>
    </source>
</evidence>
<dbReference type="PRINTS" id="PR00723">
    <property type="entry name" value="SUBTILISIN"/>
</dbReference>
<keyword evidence="5 7" id="KW-0720">Serine protease</keyword>
<keyword evidence="9" id="KW-1133">Transmembrane helix</keyword>
<evidence type="ECO:0000256" key="4">
    <source>
        <dbReference type="ARBA" id="ARBA00022801"/>
    </source>
</evidence>